<feature type="non-terminal residue" evidence="1">
    <location>
        <position position="116"/>
    </location>
</feature>
<dbReference type="Proteomes" id="UP000475037">
    <property type="component" value="Unassembled WGS sequence"/>
</dbReference>
<dbReference type="EMBL" id="VOAJ01002076">
    <property type="protein sequence ID" value="KAF0883535.1"/>
    <property type="molecule type" value="Genomic_DNA"/>
</dbReference>
<comment type="caution">
    <text evidence="1">The sequence shown here is derived from an EMBL/GenBank/DDBJ whole genome shotgun (WGS) entry which is preliminary data.</text>
</comment>
<accession>A0A6G1B5I9</accession>
<organism evidence="1 2">
    <name type="scientific">Crocuta crocuta</name>
    <name type="common">Spotted hyena</name>
    <dbReference type="NCBI Taxonomy" id="9678"/>
    <lineage>
        <taxon>Eukaryota</taxon>
        <taxon>Metazoa</taxon>
        <taxon>Chordata</taxon>
        <taxon>Craniata</taxon>
        <taxon>Vertebrata</taxon>
        <taxon>Euteleostomi</taxon>
        <taxon>Mammalia</taxon>
        <taxon>Eutheria</taxon>
        <taxon>Laurasiatheria</taxon>
        <taxon>Carnivora</taxon>
        <taxon>Feliformia</taxon>
        <taxon>Hyaenidae</taxon>
        <taxon>Crocuta</taxon>
    </lineage>
</organism>
<keyword evidence="2" id="KW-1185">Reference proteome</keyword>
<sequence>HCLWECKMVPPLWKTVWQFLSKLNIVLPWNPAIVLLGIHPNDVKSYIPTKSYTQMFIAALFIIAKTWKEPRRPSVGGWINELWYIQTLEYYSVLKRNELSSQEKTWRELKCILLSG</sequence>
<protein>
    <submittedName>
        <fullName evidence="1">LORF2 protein</fullName>
    </submittedName>
</protein>
<name>A0A6G1B5I9_CROCR</name>
<dbReference type="AlphaFoldDB" id="A0A6G1B5I9"/>
<proteinExistence type="predicted"/>
<feature type="non-terminal residue" evidence="1">
    <location>
        <position position="1"/>
    </location>
</feature>
<evidence type="ECO:0000313" key="2">
    <source>
        <dbReference type="Proteomes" id="UP000475037"/>
    </source>
</evidence>
<evidence type="ECO:0000313" key="1">
    <source>
        <dbReference type="EMBL" id="KAF0883535.1"/>
    </source>
</evidence>
<gene>
    <name evidence="1" type="primary">Pol_145</name>
    <name evidence="1" type="ORF">FOF47_R03756</name>
</gene>
<reference evidence="1 2" key="1">
    <citation type="submission" date="2019-11" db="EMBL/GenBank/DDBJ databases">
        <authorList>
            <person name="Yang C."/>
            <person name="Li F."/>
        </authorList>
    </citation>
    <scope>NUCLEOTIDE SEQUENCE [LARGE SCALE GENOMIC DNA]</scope>
    <source>
        <strain evidence="1">KB4526</strain>
        <tissue evidence="1">Muscle</tissue>
    </source>
</reference>